<feature type="region of interest" description="Disordered" evidence="1">
    <location>
        <begin position="248"/>
        <end position="288"/>
    </location>
</feature>
<feature type="region of interest" description="Disordered" evidence="1">
    <location>
        <begin position="1"/>
        <end position="49"/>
    </location>
</feature>
<feature type="compositionally biased region" description="Basic and acidic residues" evidence="1">
    <location>
        <begin position="119"/>
        <end position="131"/>
    </location>
</feature>
<feature type="compositionally biased region" description="Low complexity" evidence="1">
    <location>
        <begin position="248"/>
        <end position="259"/>
    </location>
</feature>
<feature type="region of interest" description="Disordered" evidence="1">
    <location>
        <begin position="119"/>
        <end position="139"/>
    </location>
</feature>
<reference evidence="2" key="1">
    <citation type="journal article" date="1997" name="Nucleic Acids Res.">
        <title>tRNAscan-SE: a program for improved detection of transfer RNA genes in genomic sequence.</title>
        <authorList>
            <person name="Lowe T.M."/>
            <person name="Eddy S.R."/>
        </authorList>
    </citation>
    <scope>NUCLEOTIDE SEQUENCE [LARGE SCALE GENOMIC DNA]</scope>
</reference>
<proteinExistence type="predicted"/>
<feature type="compositionally biased region" description="Basic and acidic residues" evidence="1">
    <location>
        <begin position="1"/>
        <end position="13"/>
    </location>
</feature>
<feature type="compositionally biased region" description="Basic and acidic residues" evidence="1">
    <location>
        <begin position="194"/>
        <end position="206"/>
    </location>
</feature>
<dbReference type="GeneID" id="108618033"/>
<feature type="compositionally biased region" description="Polar residues" evidence="1">
    <location>
        <begin position="39"/>
        <end position="49"/>
    </location>
</feature>
<keyword evidence="2" id="KW-1185">Reference proteome</keyword>
<gene>
    <name evidence="3" type="primary">LOC108618033</name>
</gene>
<reference evidence="3" key="3">
    <citation type="submission" date="2025-08" db="UniProtKB">
        <authorList>
            <consortium name="RefSeq"/>
        </authorList>
    </citation>
    <scope>IDENTIFICATION</scope>
    <source>
        <tissue evidence="3">Whole organism</tissue>
    </source>
</reference>
<sequence>MNVTTVKEKDRNRSSSVERQTRQAVTRPRRAATPPPLQLTSRSELEQSSASDIFRLDSQEFSTTSRAALAREAQLLQLQQQQQQLMESSPWLPQWQLRSRPGQRRLTFEQWLLRKRSQESMRRRQSRREAQRVQQAKQLRQQMAQKSYAEWLTAKKKRLLLKESRFDEALAAEIATLQRQRQSQHSLQQWKQRKQQEAQQRRERQEQVQQEDEANEKLREQLSHLAWQRWISRQAIKAPPQLQAMQKLRQQQQLQPQQQPRRDRLRMSAAAAAAAAATAPRQRKQSHPITSLYLQVPLSVAQRSLRRRLQSLSSLEHSTRRLR</sequence>
<evidence type="ECO:0000313" key="2">
    <source>
        <dbReference type="Proteomes" id="UP000694904"/>
    </source>
</evidence>
<dbReference type="RefSeq" id="XP_017869427.1">
    <property type="nucleotide sequence ID" value="XM_018013938.1"/>
</dbReference>
<evidence type="ECO:0000256" key="1">
    <source>
        <dbReference type="SAM" id="MobiDB-lite"/>
    </source>
</evidence>
<protein>
    <submittedName>
        <fullName evidence="3">PAX-interacting protein 1-like</fullName>
    </submittedName>
</protein>
<name>A0ABM1PQE1_DROAR</name>
<feature type="region of interest" description="Disordered" evidence="1">
    <location>
        <begin position="185"/>
        <end position="215"/>
    </location>
</feature>
<feature type="compositionally biased region" description="Low complexity" evidence="1">
    <location>
        <begin position="269"/>
        <end position="279"/>
    </location>
</feature>
<dbReference type="Proteomes" id="UP000694904">
    <property type="component" value="Chromosome X"/>
</dbReference>
<reference evidence="2" key="2">
    <citation type="journal article" date="2016" name="G3 (Bethesda)">
        <title>Genome Evolution in Three Species of Cactophilic Drosophila.</title>
        <authorList>
            <person name="Sanchez-Flores A."/>
            <person name="Penazola F."/>
            <person name="Carpinteyro-Ponce J."/>
            <person name="Nazario-Yepiz N."/>
            <person name="Abreu-Goodger C."/>
            <person name="Machado C.A."/>
            <person name="Markow T.A."/>
        </authorList>
    </citation>
    <scope>NUCLEOTIDE SEQUENCE [LARGE SCALE GENOMIC DNA]</scope>
</reference>
<evidence type="ECO:0000313" key="3">
    <source>
        <dbReference type="RefSeq" id="XP_017869427.1"/>
    </source>
</evidence>
<organism evidence="2 3">
    <name type="scientific">Drosophila arizonae</name>
    <name type="common">Fruit fly</name>
    <dbReference type="NCBI Taxonomy" id="7263"/>
    <lineage>
        <taxon>Eukaryota</taxon>
        <taxon>Metazoa</taxon>
        <taxon>Ecdysozoa</taxon>
        <taxon>Arthropoda</taxon>
        <taxon>Hexapoda</taxon>
        <taxon>Insecta</taxon>
        <taxon>Pterygota</taxon>
        <taxon>Neoptera</taxon>
        <taxon>Endopterygota</taxon>
        <taxon>Diptera</taxon>
        <taxon>Brachycera</taxon>
        <taxon>Muscomorpha</taxon>
        <taxon>Ephydroidea</taxon>
        <taxon>Drosophilidae</taxon>
        <taxon>Drosophila</taxon>
    </lineage>
</organism>
<accession>A0ABM1PQE1</accession>